<name>A0A915IE32_ROMCU</name>
<evidence type="ECO:0000256" key="1">
    <source>
        <dbReference type="ARBA" id="ARBA00004651"/>
    </source>
</evidence>
<evidence type="ECO:0000256" key="5">
    <source>
        <dbReference type="ARBA" id="ARBA00023040"/>
    </source>
</evidence>
<proteinExistence type="predicted"/>
<evidence type="ECO:0000256" key="4">
    <source>
        <dbReference type="ARBA" id="ARBA00022989"/>
    </source>
</evidence>
<keyword evidence="12" id="KW-1185">Reference proteome</keyword>
<feature type="domain" description="G-protein coupled receptors family 1 profile" evidence="11">
    <location>
        <begin position="47"/>
        <end position="338"/>
    </location>
</feature>
<feature type="transmembrane region" description="Helical" evidence="10">
    <location>
        <begin position="322"/>
        <end position="342"/>
    </location>
</feature>
<comment type="subcellular location">
    <subcellularLocation>
        <location evidence="1">Cell membrane</location>
        <topology evidence="1">Multi-pass membrane protein</topology>
    </subcellularLocation>
</comment>
<dbReference type="InterPro" id="IPR000276">
    <property type="entry name" value="GPCR_Rhodpsn"/>
</dbReference>
<evidence type="ECO:0000313" key="13">
    <source>
        <dbReference type="WBParaSite" id="nRc.2.0.1.t12449-RA"/>
    </source>
</evidence>
<organism evidence="12 13">
    <name type="scientific">Romanomermis culicivorax</name>
    <name type="common">Nematode worm</name>
    <dbReference type="NCBI Taxonomy" id="13658"/>
    <lineage>
        <taxon>Eukaryota</taxon>
        <taxon>Metazoa</taxon>
        <taxon>Ecdysozoa</taxon>
        <taxon>Nematoda</taxon>
        <taxon>Enoplea</taxon>
        <taxon>Dorylaimia</taxon>
        <taxon>Mermithida</taxon>
        <taxon>Mermithoidea</taxon>
        <taxon>Mermithidae</taxon>
        <taxon>Romanomermis</taxon>
    </lineage>
</organism>
<evidence type="ECO:0000256" key="2">
    <source>
        <dbReference type="ARBA" id="ARBA00022475"/>
    </source>
</evidence>
<dbReference type="CDD" id="cd00637">
    <property type="entry name" value="7tm_classA_rhodopsin-like"/>
    <property type="match status" value="1"/>
</dbReference>
<dbReference type="PANTHER" id="PTHR24246:SF27">
    <property type="entry name" value="ADENOSINE RECEPTOR, ISOFORM A"/>
    <property type="match status" value="1"/>
</dbReference>
<dbReference type="SUPFAM" id="SSF81321">
    <property type="entry name" value="Family A G protein-coupled receptor-like"/>
    <property type="match status" value="1"/>
</dbReference>
<keyword evidence="9" id="KW-0807">Transducer</keyword>
<evidence type="ECO:0000259" key="11">
    <source>
        <dbReference type="PROSITE" id="PS50262"/>
    </source>
</evidence>
<dbReference type="Gene3D" id="1.20.1070.10">
    <property type="entry name" value="Rhodopsin 7-helix transmembrane proteins"/>
    <property type="match status" value="1"/>
</dbReference>
<keyword evidence="3 10" id="KW-0812">Transmembrane</keyword>
<evidence type="ECO:0000313" key="12">
    <source>
        <dbReference type="Proteomes" id="UP000887565"/>
    </source>
</evidence>
<keyword evidence="6 10" id="KW-0472">Membrane</keyword>
<evidence type="ECO:0000256" key="7">
    <source>
        <dbReference type="ARBA" id="ARBA00023170"/>
    </source>
</evidence>
<sequence>MSLLSSCFNNLSSYNISLLNQISINNLQTLKIAYLVWVLISFLNVPAAILTFVAARKSKAMRGTTTNAFLQQANFCITIASISFSIMGMVHISNWYFGIPETQCRYACFIRISHQSLLFSLANTFILVMAVDRFFAMVTPLQYSNLIGTSCSNNSSVTNKRITKVKQEYQQQNPPTVMVGEDELVRNISLTIWTLELLFYGLRFFDKMNPILTACTFTMVEGRYSFYVLCCKLLFFGLLSIVLYLSAIFVVHKQHNGSTVVKDIANTNSSSLAEIRRRHQKQMFKALTLHSVVQTFTLMVCYVKLLYGAVVLSDRGSTNGPYFTVLNTTSGLSNFIVYLICLKVFRQNCVGLFTGSEPTTMFTN</sequence>
<feature type="transmembrane region" description="Helical" evidence="10">
    <location>
        <begin position="32"/>
        <end position="55"/>
    </location>
</feature>
<evidence type="ECO:0000256" key="6">
    <source>
        <dbReference type="ARBA" id="ARBA00023136"/>
    </source>
</evidence>
<dbReference type="WBParaSite" id="nRc.2.0.1.t12449-RA">
    <property type="protein sequence ID" value="nRc.2.0.1.t12449-RA"/>
    <property type="gene ID" value="nRc.2.0.1.g12449"/>
</dbReference>
<feature type="transmembrane region" description="Helical" evidence="10">
    <location>
        <begin position="286"/>
        <end position="310"/>
    </location>
</feature>
<keyword evidence="5" id="KW-0297">G-protein coupled receptor</keyword>
<protein>
    <submittedName>
        <fullName evidence="13">G-protein coupled receptors family 1 profile domain-containing protein</fullName>
    </submittedName>
</protein>
<feature type="transmembrane region" description="Helical" evidence="10">
    <location>
        <begin position="225"/>
        <end position="251"/>
    </location>
</feature>
<dbReference type="PROSITE" id="PS00237">
    <property type="entry name" value="G_PROTEIN_RECEP_F1_1"/>
    <property type="match status" value="1"/>
</dbReference>
<dbReference type="InterPro" id="IPR017452">
    <property type="entry name" value="GPCR_Rhodpsn_7TM"/>
</dbReference>
<keyword evidence="2" id="KW-1003">Cell membrane</keyword>
<keyword evidence="8" id="KW-0325">Glycoprotein</keyword>
<dbReference type="PANTHER" id="PTHR24246">
    <property type="entry name" value="OLFACTORY RECEPTOR AND ADENOSINE RECEPTOR"/>
    <property type="match status" value="1"/>
</dbReference>
<feature type="transmembrane region" description="Helical" evidence="10">
    <location>
        <begin position="117"/>
        <end position="136"/>
    </location>
</feature>
<dbReference type="GO" id="GO:0005886">
    <property type="term" value="C:plasma membrane"/>
    <property type="evidence" value="ECO:0007669"/>
    <property type="project" value="UniProtKB-SubCell"/>
</dbReference>
<dbReference type="GO" id="GO:0004930">
    <property type="term" value="F:G protein-coupled receptor activity"/>
    <property type="evidence" value="ECO:0007669"/>
    <property type="project" value="UniProtKB-KW"/>
</dbReference>
<keyword evidence="4 10" id="KW-1133">Transmembrane helix</keyword>
<evidence type="ECO:0000256" key="8">
    <source>
        <dbReference type="ARBA" id="ARBA00023180"/>
    </source>
</evidence>
<dbReference type="AlphaFoldDB" id="A0A915IE32"/>
<reference evidence="13" key="1">
    <citation type="submission" date="2022-11" db="UniProtKB">
        <authorList>
            <consortium name="WormBaseParasite"/>
        </authorList>
    </citation>
    <scope>IDENTIFICATION</scope>
</reference>
<evidence type="ECO:0000256" key="9">
    <source>
        <dbReference type="ARBA" id="ARBA00023224"/>
    </source>
</evidence>
<evidence type="ECO:0000256" key="3">
    <source>
        <dbReference type="ARBA" id="ARBA00022692"/>
    </source>
</evidence>
<keyword evidence="7" id="KW-0675">Receptor</keyword>
<dbReference type="Proteomes" id="UP000887565">
    <property type="component" value="Unplaced"/>
</dbReference>
<accession>A0A915IE32</accession>
<feature type="transmembrane region" description="Helical" evidence="10">
    <location>
        <begin position="75"/>
        <end position="97"/>
    </location>
</feature>
<evidence type="ECO:0000256" key="10">
    <source>
        <dbReference type="SAM" id="Phobius"/>
    </source>
</evidence>
<dbReference type="PROSITE" id="PS50262">
    <property type="entry name" value="G_PROTEIN_RECEP_F1_2"/>
    <property type="match status" value="1"/>
</dbReference>